<keyword evidence="1 4" id="KW-0479">Metal-binding</keyword>
<dbReference type="GO" id="GO:0008270">
    <property type="term" value="F:zinc ion binding"/>
    <property type="evidence" value="ECO:0007669"/>
    <property type="project" value="UniProtKB-UniRule"/>
</dbReference>
<dbReference type="InterPro" id="IPR017810">
    <property type="entry name" value="Mycothiol_biosynthesis_MshB"/>
</dbReference>
<gene>
    <name evidence="4 5" type="primary">mshB</name>
    <name evidence="5" type="ORF">LC603019_00373</name>
</gene>
<organism evidence="5 6">
    <name type="scientific">Lawsonella clevelandensis</name>
    <dbReference type="NCBI Taxonomy" id="1528099"/>
    <lineage>
        <taxon>Bacteria</taxon>
        <taxon>Bacillati</taxon>
        <taxon>Actinomycetota</taxon>
        <taxon>Actinomycetes</taxon>
        <taxon>Mycobacteriales</taxon>
        <taxon>Lawsonellaceae</taxon>
        <taxon>Lawsonella</taxon>
    </lineage>
</organism>
<feature type="binding site" evidence="4">
    <location>
        <position position="24"/>
    </location>
    <ligand>
        <name>Zn(2+)</name>
        <dbReference type="ChEBI" id="CHEBI:29105"/>
    </ligand>
</feature>
<dbReference type="AlphaFoldDB" id="A0A5E3ZWL9"/>
<evidence type="ECO:0000256" key="2">
    <source>
        <dbReference type="ARBA" id="ARBA00022801"/>
    </source>
</evidence>
<keyword evidence="3 4" id="KW-0862">Zinc</keyword>
<keyword evidence="6" id="KW-1185">Reference proteome</keyword>
<name>A0A5E3ZWL9_9ACTN</name>
<dbReference type="GO" id="GO:0035595">
    <property type="term" value="F:N-acetylglucosaminylinositol deacetylase activity"/>
    <property type="evidence" value="ECO:0007669"/>
    <property type="project" value="UniProtKB-EC"/>
</dbReference>
<dbReference type="Proteomes" id="UP000324288">
    <property type="component" value="Chromosome"/>
</dbReference>
<accession>A0A5E3ZWL9</accession>
<dbReference type="GeneID" id="84895608"/>
<dbReference type="HAMAP" id="MF_01696">
    <property type="entry name" value="MshB"/>
    <property type="match status" value="1"/>
</dbReference>
<dbReference type="Gene3D" id="3.40.50.10320">
    <property type="entry name" value="LmbE-like"/>
    <property type="match status" value="1"/>
</dbReference>
<evidence type="ECO:0000256" key="3">
    <source>
        <dbReference type="ARBA" id="ARBA00022833"/>
    </source>
</evidence>
<comment type="function">
    <text evidence="4">Catalyzes the deacetylation of 1D-myo-inositol 2-acetamido-2-deoxy-alpha-D-glucopyranoside (GlcNAc-Ins) in the mycothiol biosynthesis pathway.</text>
</comment>
<dbReference type="SUPFAM" id="SSF102588">
    <property type="entry name" value="LmbE-like"/>
    <property type="match status" value="1"/>
</dbReference>
<evidence type="ECO:0000256" key="4">
    <source>
        <dbReference type="HAMAP-Rule" id="MF_01696"/>
    </source>
</evidence>
<proteinExistence type="inferred from homology"/>
<evidence type="ECO:0000313" key="6">
    <source>
        <dbReference type="Proteomes" id="UP000324288"/>
    </source>
</evidence>
<dbReference type="GO" id="GO:0010125">
    <property type="term" value="P:mycothiol biosynthetic process"/>
    <property type="evidence" value="ECO:0007669"/>
    <property type="project" value="UniProtKB-UniRule"/>
</dbReference>
<dbReference type="InterPro" id="IPR024078">
    <property type="entry name" value="LmbE-like_dom_sf"/>
</dbReference>
<dbReference type="Pfam" id="PF02585">
    <property type="entry name" value="PIG-L"/>
    <property type="match status" value="1"/>
</dbReference>
<keyword evidence="2 4" id="KW-0378">Hydrolase</keyword>
<comment type="catalytic activity">
    <reaction evidence="4">
        <text>1D-myo-inositol 2-acetamido-2-deoxy-alpha-D-glucopyranoside + H2O = 1D-myo-inositol 2-amino-2-deoxy-alpha-D-glucopyranoside + acetate</text>
        <dbReference type="Rhea" id="RHEA:26180"/>
        <dbReference type="ChEBI" id="CHEBI:15377"/>
        <dbReference type="ChEBI" id="CHEBI:30089"/>
        <dbReference type="ChEBI" id="CHEBI:52442"/>
        <dbReference type="ChEBI" id="CHEBI:58886"/>
        <dbReference type="EC" id="3.5.1.103"/>
    </reaction>
</comment>
<feature type="binding site" evidence="4">
    <location>
        <position position="27"/>
    </location>
    <ligand>
        <name>Zn(2+)</name>
        <dbReference type="ChEBI" id="CHEBI:29105"/>
    </ligand>
</feature>
<feature type="binding site" evidence="4">
    <location>
        <position position="161"/>
    </location>
    <ligand>
        <name>Zn(2+)</name>
        <dbReference type="ChEBI" id="CHEBI:29105"/>
    </ligand>
</feature>
<sequence>MPASSSLTANVGEEPLRILAIHAHPDDETLYTGGTLAAYRAAGAETAVLTCTLGEEGEVIGPTYAQLVVAAGGADQLGGYRIHELTGALQALGAGTPHFLGGAGHFRDSGMLGTPANDHPRAFLGADPEYVAELMACWIRWMRPHIVLVYDDAGTYGHPDHIRAHQCGVRAVDKAAQQGDTSVAQLSEAGLLADPQWCADYQTHHHIVLAPGELLDVGDDALSAAWDVPLVYWMMQSEQRVTVGLADIAGAIPAQWTLPAARDIFATDDAAATHNVTLDSAAYAAKIAALQAHATQVTVYQAPQGPVSFAMSNNIAQPLLQTEEFRLVRQSRHVDVADSTDIAAGLAAIKLDTDSAEWQPCDESGVSLRPPQTR</sequence>
<reference evidence="5 6" key="1">
    <citation type="submission" date="2019-04" db="EMBL/GenBank/DDBJ databases">
        <authorList>
            <person name="Seth-Smith MB H."/>
            <person name="Seth-Smith H."/>
        </authorList>
    </citation>
    <scope>NUCLEOTIDE SEQUENCE [LARGE SCALE GENOMIC DNA]</scope>
    <source>
        <strain evidence="5">USB-603019</strain>
    </source>
</reference>
<dbReference type="RefSeq" id="WP_053961556.1">
    <property type="nucleotide sequence ID" value="NZ_CAJPTR010000001.1"/>
</dbReference>
<dbReference type="EMBL" id="LR584267">
    <property type="protein sequence ID" value="VHN99972.1"/>
    <property type="molecule type" value="Genomic_DNA"/>
</dbReference>
<evidence type="ECO:0000313" key="5">
    <source>
        <dbReference type="EMBL" id="VHN99972.1"/>
    </source>
</evidence>
<comment type="cofactor">
    <cofactor evidence="4">
        <name>Zn(2+)</name>
        <dbReference type="ChEBI" id="CHEBI:29105"/>
    </cofactor>
    <text evidence="4">Binds 1 zinc ion per subunit.</text>
</comment>
<dbReference type="InterPro" id="IPR003737">
    <property type="entry name" value="GlcNAc_PI_deacetylase-related"/>
</dbReference>
<dbReference type="PANTHER" id="PTHR12993:SF26">
    <property type="entry name" value="1D-MYO-INOSITOL 2-ACETAMIDO-2-DEOXY-ALPHA-D-GLUCOPYRANOSIDE DEACETYLASE"/>
    <property type="match status" value="1"/>
</dbReference>
<protein>
    <recommendedName>
        <fullName evidence="4">1D-myo-inositol 2-acetamido-2-deoxy-alpha-D-glucopyranoside deacetylase</fullName>
        <shortName evidence="4">GlcNAc-Ins deacetylase</shortName>
        <ecNumber evidence="4">3.5.1.103</ecNumber>
    </recommendedName>
    <alternativeName>
        <fullName evidence="4">N-acetyl-1-D-myo-inositol-2-amino-2-deoxy-alpha-D-glucopyranoside deacetylase</fullName>
    </alternativeName>
</protein>
<dbReference type="PANTHER" id="PTHR12993">
    <property type="entry name" value="N-ACETYLGLUCOSAMINYL-PHOSPHATIDYLINOSITOL DE-N-ACETYLASE-RELATED"/>
    <property type="match status" value="1"/>
</dbReference>
<dbReference type="EC" id="3.5.1.103" evidence="4"/>
<comment type="similarity">
    <text evidence="4">Belongs to the MshB deacetylase family.</text>
</comment>
<evidence type="ECO:0000256" key="1">
    <source>
        <dbReference type="ARBA" id="ARBA00022723"/>
    </source>
</evidence>